<dbReference type="PROSITE" id="PS51352">
    <property type="entry name" value="THIOREDOXIN_2"/>
    <property type="match status" value="1"/>
</dbReference>
<evidence type="ECO:0000256" key="1">
    <source>
        <dbReference type="SAM" id="Phobius"/>
    </source>
</evidence>
<dbReference type="GO" id="GO:0016491">
    <property type="term" value="F:oxidoreductase activity"/>
    <property type="evidence" value="ECO:0007669"/>
    <property type="project" value="InterPro"/>
</dbReference>
<feature type="domain" description="Thioredoxin" evidence="2">
    <location>
        <begin position="203"/>
        <end position="346"/>
    </location>
</feature>
<dbReference type="EMBL" id="PUHY01000010">
    <property type="protein sequence ID" value="PQO34350.1"/>
    <property type="molecule type" value="Genomic_DNA"/>
</dbReference>
<keyword evidence="1" id="KW-0472">Membrane</keyword>
<dbReference type="Gene3D" id="3.40.30.10">
    <property type="entry name" value="Glutaredoxin"/>
    <property type="match status" value="1"/>
</dbReference>
<proteinExistence type="predicted"/>
<dbReference type="PANTHER" id="PTHR42852:SF13">
    <property type="entry name" value="PROTEIN DIPZ"/>
    <property type="match status" value="1"/>
</dbReference>
<name>A0A2S8FQM5_9BACT</name>
<organism evidence="3 4">
    <name type="scientific">Blastopirellula marina</name>
    <dbReference type="NCBI Taxonomy" id="124"/>
    <lineage>
        <taxon>Bacteria</taxon>
        <taxon>Pseudomonadati</taxon>
        <taxon>Planctomycetota</taxon>
        <taxon>Planctomycetia</taxon>
        <taxon>Pirellulales</taxon>
        <taxon>Pirellulaceae</taxon>
        <taxon>Blastopirellula</taxon>
    </lineage>
</organism>
<dbReference type="RefSeq" id="WP_105330081.1">
    <property type="nucleotide sequence ID" value="NZ_PUHY01000010.1"/>
</dbReference>
<comment type="caution">
    <text evidence="3">The sequence shown here is derived from an EMBL/GenBank/DDBJ whole genome shotgun (WGS) entry which is preliminary data.</text>
</comment>
<keyword evidence="1" id="KW-0812">Transmembrane</keyword>
<evidence type="ECO:0000313" key="4">
    <source>
        <dbReference type="Proteomes" id="UP000238322"/>
    </source>
</evidence>
<evidence type="ECO:0000313" key="3">
    <source>
        <dbReference type="EMBL" id="PQO34350.1"/>
    </source>
</evidence>
<dbReference type="AlphaFoldDB" id="A0A2S8FQM5"/>
<evidence type="ECO:0000259" key="2">
    <source>
        <dbReference type="PROSITE" id="PS51352"/>
    </source>
</evidence>
<protein>
    <recommendedName>
        <fullName evidence="2">Thioredoxin domain-containing protein</fullName>
    </recommendedName>
</protein>
<dbReference type="InterPro" id="IPR000866">
    <property type="entry name" value="AhpC/TSA"/>
</dbReference>
<dbReference type="PANTHER" id="PTHR42852">
    <property type="entry name" value="THIOL:DISULFIDE INTERCHANGE PROTEIN DSBE"/>
    <property type="match status" value="1"/>
</dbReference>
<dbReference type="InterPro" id="IPR013766">
    <property type="entry name" value="Thioredoxin_domain"/>
</dbReference>
<dbReference type="InterPro" id="IPR036249">
    <property type="entry name" value="Thioredoxin-like_sf"/>
</dbReference>
<dbReference type="OrthoDB" id="252709at2"/>
<keyword evidence="1" id="KW-1133">Transmembrane helix</keyword>
<dbReference type="InterPro" id="IPR050553">
    <property type="entry name" value="Thioredoxin_ResA/DsbE_sf"/>
</dbReference>
<dbReference type="GO" id="GO:0016209">
    <property type="term" value="F:antioxidant activity"/>
    <property type="evidence" value="ECO:0007669"/>
    <property type="project" value="InterPro"/>
</dbReference>
<dbReference type="Pfam" id="PF00578">
    <property type="entry name" value="AhpC-TSA"/>
    <property type="match status" value="1"/>
</dbReference>
<sequence length="347" mass="38601">MSLAAMINHSRKVFLLVSVLAVLSTFVVVGVLLAIRLQVNERRSPFVVPENADLVALHQQVMRLHLGPEMDEWQRKETLAALDRIIQQLENIAAPDEPILLETNEIRSYYQAIAMSHGEQPSDAKAISGLCREVEQTLSQCEMASTESLGALMLAVQLLARQSIEKEEVSRQLTHIETMVAGKLQPADESGFRKMLSGTRHRLELIGSTLDLRGETLTGETLDLADLRGRVVLIECWSTHCAPCVEAMPALKNAYAKFHEQGFEIIGLPTDPYPGKLIAFAKQHQIAWSQIFDRTGNLERMQAWGIQAIPSSILIGPDGRVIALDVHAHASEPDRDLNRWLKKLLSP</sequence>
<accession>A0A2S8FQM5</accession>
<gene>
    <name evidence="3" type="ORF">C5Y83_12535</name>
</gene>
<dbReference type="CDD" id="cd02966">
    <property type="entry name" value="TlpA_like_family"/>
    <property type="match status" value="1"/>
</dbReference>
<dbReference type="SUPFAM" id="SSF52833">
    <property type="entry name" value="Thioredoxin-like"/>
    <property type="match status" value="1"/>
</dbReference>
<feature type="transmembrane region" description="Helical" evidence="1">
    <location>
        <begin position="12"/>
        <end position="35"/>
    </location>
</feature>
<dbReference type="Proteomes" id="UP000238322">
    <property type="component" value="Unassembled WGS sequence"/>
</dbReference>
<reference evidence="3 4" key="1">
    <citation type="submission" date="2018-02" db="EMBL/GenBank/DDBJ databases">
        <title>Comparative genomes isolates from brazilian mangrove.</title>
        <authorList>
            <person name="Araujo J.E."/>
            <person name="Taketani R.G."/>
            <person name="Silva M.C.P."/>
            <person name="Loureco M.V."/>
            <person name="Andreote F.D."/>
        </authorList>
    </citation>
    <scope>NUCLEOTIDE SEQUENCE [LARGE SCALE GENOMIC DNA]</scope>
    <source>
        <strain evidence="3 4">Hex-1 MGV</strain>
    </source>
</reference>